<organism evidence="1 2">
    <name type="scientific">Streptomyces albospinus</name>
    <dbReference type="NCBI Taxonomy" id="285515"/>
    <lineage>
        <taxon>Bacteria</taxon>
        <taxon>Bacillati</taxon>
        <taxon>Actinomycetota</taxon>
        <taxon>Actinomycetes</taxon>
        <taxon>Kitasatosporales</taxon>
        <taxon>Streptomycetaceae</taxon>
        <taxon>Streptomyces</taxon>
    </lineage>
</organism>
<comment type="caution">
    <text evidence="1">The sequence shown here is derived from an EMBL/GenBank/DDBJ whole genome shotgun (WGS) entry which is preliminary data.</text>
</comment>
<gene>
    <name evidence="1" type="ORF">GCM10010211_33990</name>
</gene>
<dbReference type="EMBL" id="BMRP01000010">
    <property type="protein sequence ID" value="GGU65954.1"/>
    <property type="molecule type" value="Genomic_DNA"/>
</dbReference>
<name>A0ABQ2V3D7_9ACTN</name>
<evidence type="ECO:0000313" key="1">
    <source>
        <dbReference type="EMBL" id="GGU65954.1"/>
    </source>
</evidence>
<proteinExistence type="predicted"/>
<protein>
    <submittedName>
        <fullName evidence="1">Uncharacterized protein</fullName>
    </submittedName>
</protein>
<reference evidence="2" key="1">
    <citation type="journal article" date="2019" name="Int. J. Syst. Evol. Microbiol.">
        <title>The Global Catalogue of Microorganisms (GCM) 10K type strain sequencing project: providing services to taxonomists for standard genome sequencing and annotation.</title>
        <authorList>
            <consortium name="The Broad Institute Genomics Platform"/>
            <consortium name="The Broad Institute Genome Sequencing Center for Infectious Disease"/>
            <person name="Wu L."/>
            <person name="Ma J."/>
        </authorList>
    </citation>
    <scope>NUCLEOTIDE SEQUENCE [LARGE SCALE GENOMIC DNA]</scope>
    <source>
        <strain evidence="2">JCM 3399</strain>
    </source>
</reference>
<accession>A0ABQ2V3D7</accession>
<sequence>MQGLEGHLQQLVGAFGNHVAAADEGVERLVAVGEFTTPGPLDRAAEGGPRLLVPDVRSAEDLSWEAVRDYEFGAYQKIPFWPSLARVSNRIPPSRK</sequence>
<evidence type="ECO:0000313" key="2">
    <source>
        <dbReference type="Proteomes" id="UP000654471"/>
    </source>
</evidence>
<dbReference type="Proteomes" id="UP000654471">
    <property type="component" value="Unassembled WGS sequence"/>
</dbReference>
<keyword evidence="2" id="KW-1185">Reference proteome</keyword>